<dbReference type="OrthoDB" id="7354362at2"/>
<keyword evidence="2" id="KW-1185">Reference proteome</keyword>
<comment type="caution">
    <text evidence="1">The sequence shown here is derived from an EMBL/GenBank/DDBJ whole genome shotgun (WGS) entry which is preliminary data.</text>
</comment>
<dbReference type="EMBL" id="QRDW01000002">
    <property type="protein sequence ID" value="RED52444.1"/>
    <property type="molecule type" value="Genomic_DNA"/>
</dbReference>
<evidence type="ECO:0000313" key="2">
    <source>
        <dbReference type="Proteomes" id="UP000256845"/>
    </source>
</evidence>
<accession>A0A3D9HSI0</accession>
<evidence type="ECO:0000313" key="1">
    <source>
        <dbReference type="EMBL" id="RED52444.1"/>
    </source>
</evidence>
<dbReference type="AlphaFoldDB" id="A0A3D9HSI0"/>
<protein>
    <submittedName>
        <fullName evidence="1">PAS domain-containing protein</fullName>
    </submittedName>
</protein>
<gene>
    <name evidence="1" type="ORF">DFP90_102465</name>
</gene>
<sequence length="184" mass="21531">MPTPINDIAHSFPFVEGWPVDISEPAEIFLQAWLKMRHGKMQPTKQDIEPAYIPKLLPMIWLYEYLPDEDEFLCHLHGETIREAWGFSLRGKKTSEFIPTDLIDKLRNRWLRVIEGPAVMHSVMREREEAIRSAERLMTPIANETGQIRFVFGISLYADLGKDRDHFGPTTDLVRYYTLRDDLD</sequence>
<proteinExistence type="predicted"/>
<reference evidence="1 2" key="1">
    <citation type="submission" date="2018-07" db="EMBL/GenBank/DDBJ databases">
        <title>Genomic Encyclopedia of Type Strains, Phase III (KMG-III): the genomes of soil and plant-associated and newly described type strains.</title>
        <authorList>
            <person name="Whitman W."/>
        </authorList>
    </citation>
    <scope>NUCLEOTIDE SEQUENCE [LARGE SCALE GENOMIC DNA]</scope>
    <source>
        <strain evidence="1 2">CECT 8488</strain>
    </source>
</reference>
<organism evidence="1 2">
    <name type="scientific">Aestuariispira insulae</name>
    <dbReference type="NCBI Taxonomy" id="1461337"/>
    <lineage>
        <taxon>Bacteria</taxon>
        <taxon>Pseudomonadati</taxon>
        <taxon>Pseudomonadota</taxon>
        <taxon>Alphaproteobacteria</taxon>
        <taxon>Rhodospirillales</taxon>
        <taxon>Kiloniellaceae</taxon>
        <taxon>Aestuariispira</taxon>
    </lineage>
</organism>
<dbReference type="RefSeq" id="WP_115935979.1">
    <property type="nucleotide sequence ID" value="NZ_QRDW01000002.1"/>
</dbReference>
<name>A0A3D9HSI0_9PROT</name>
<dbReference type="Pfam" id="PF07310">
    <property type="entry name" value="PAS_5"/>
    <property type="match status" value="1"/>
</dbReference>
<dbReference type="InterPro" id="IPR009922">
    <property type="entry name" value="DUF1457"/>
</dbReference>
<dbReference type="Proteomes" id="UP000256845">
    <property type="component" value="Unassembled WGS sequence"/>
</dbReference>